<organism evidence="1 2">
    <name type="scientific">Araneus ventricosus</name>
    <name type="common">Orbweaver spider</name>
    <name type="synonym">Epeira ventricosa</name>
    <dbReference type="NCBI Taxonomy" id="182803"/>
    <lineage>
        <taxon>Eukaryota</taxon>
        <taxon>Metazoa</taxon>
        <taxon>Ecdysozoa</taxon>
        <taxon>Arthropoda</taxon>
        <taxon>Chelicerata</taxon>
        <taxon>Arachnida</taxon>
        <taxon>Araneae</taxon>
        <taxon>Araneomorphae</taxon>
        <taxon>Entelegynae</taxon>
        <taxon>Araneoidea</taxon>
        <taxon>Araneidae</taxon>
        <taxon>Araneus</taxon>
    </lineage>
</organism>
<dbReference type="AlphaFoldDB" id="A0A4Y2DDU9"/>
<comment type="caution">
    <text evidence="1">The sequence shown here is derived from an EMBL/GenBank/DDBJ whole genome shotgun (WGS) entry which is preliminary data.</text>
</comment>
<keyword evidence="2" id="KW-1185">Reference proteome</keyword>
<evidence type="ECO:0000313" key="2">
    <source>
        <dbReference type="Proteomes" id="UP000499080"/>
    </source>
</evidence>
<dbReference type="Proteomes" id="UP000499080">
    <property type="component" value="Unassembled WGS sequence"/>
</dbReference>
<sequence>MFFPQPIGLRWSDGGGLSQFQYWRIMESRPDSKTNLQCTRDESLTITPFCANGEMGFHLVPFLDSSLTTAPLRANGVVGFHTVPFLSPSM</sequence>
<gene>
    <name evidence="1" type="ORF">AVEN_246567_1</name>
</gene>
<name>A0A4Y2DDU9_ARAVE</name>
<evidence type="ECO:0000313" key="1">
    <source>
        <dbReference type="EMBL" id="GBM14399.1"/>
    </source>
</evidence>
<protein>
    <submittedName>
        <fullName evidence="1">Uncharacterized protein</fullName>
    </submittedName>
</protein>
<dbReference type="EMBL" id="BGPR01000343">
    <property type="protein sequence ID" value="GBM14399.1"/>
    <property type="molecule type" value="Genomic_DNA"/>
</dbReference>
<proteinExistence type="predicted"/>
<accession>A0A4Y2DDU9</accession>
<reference evidence="1 2" key="1">
    <citation type="journal article" date="2019" name="Sci. Rep.">
        <title>Orb-weaving spider Araneus ventricosus genome elucidates the spidroin gene catalogue.</title>
        <authorList>
            <person name="Kono N."/>
            <person name="Nakamura H."/>
            <person name="Ohtoshi R."/>
            <person name="Moran D.A.P."/>
            <person name="Shinohara A."/>
            <person name="Yoshida Y."/>
            <person name="Fujiwara M."/>
            <person name="Mori M."/>
            <person name="Tomita M."/>
            <person name="Arakawa K."/>
        </authorList>
    </citation>
    <scope>NUCLEOTIDE SEQUENCE [LARGE SCALE GENOMIC DNA]</scope>
</reference>